<evidence type="ECO:0000313" key="14">
    <source>
        <dbReference type="Ensembl" id="ENSAZOP00000016723.1"/>
    </source>
</evidence>
<keyword evidence="9" id="KW-0472">Membrane</keyword>
<evidence type="ECO:0000256" key="12">
    <source>
        <dbReference type="SAM" id="MobiDB-lite"/>
    </source>
</evidence>
<keyword evidence="8" id="KW-0492">Microsome</keyword>
<evidence type="ECO:0000313" key="15">
    <source>
        <dbReference type="Proteomes" id="UP000694549"/>
    </source>
</evidence>
<comment type="similarity">
    <text evidence="3">Belongs to the VAC14 family.</text>
</comment>
<evidence type="ECO:0000256" key="1">
    <source>
        <dbReference type="ARBA" id="ARBA00004524"/>
    </source>
</evidence>
<protein>
    <recommendedName>
        <fullName evidence="4">Protein VAC14 homolog</fullName>
    </recommendedName>
</protein>
<evidence type="ECO:0000256" key="8">
    <source>
        <dbReference type="ARBA" id="ARBA00022848"/>
    </source>
</evidence>
<reference evidence="14" key="2">
    <citation type="submission" date="2025-09" db="UniProtKB">
        <authorList>
            <consortium name="Ensembl"/>
        </authorList>
    </citation>
    <scope>IDENTIFICATION</scope>
</reference>
<comment type="function">
    <text evidence="10">Scaffold protein component of the PI(3,5)P2 regulatory complex which regulates both the synthesis and turnover of phosphatidylinositol 3,5-bisphosphate (PtdIns(3,5)P2). Pentamerizes into a star-shaped structure and nucleates the assembly of the complex. The pentamer binds a single copy each of PIKFYVE and FIG4 and coordinates both PIKfyve kinase activity and FIG4 phosphatase activity, being required to maintain normal levels of phosphatidylinositol 3-phosphate (PtdIns(3)P) and phosphatidylinositol 5-phosphate (PtdIns(5)P). Plays a role in the biogenesis of endosome carrier vesicles (ECV) / multivesicular bodies (MVB) transport intermediates from early endosomes.</text>
</comment>
<feature type="region of interest" description="Disordered" evidence="12">
    <location>
        <begin position="314"/>
        <end position="339"/>
    </location>
</feature>
<feature type="domain" description="Vacuolar protein 14 C-terminal Fig4-binding" evidence="13">
    <location>
        <begin position="509"/>
        <end position="645"/>
    </location>
</feature>
<evidence type="ECO:0000256" key="4">
    <source>
        <dbReference type="ARBA" id="ARBA00013840"/>
    </source>
</evidence>
<dbReference type="SUPFAM" id="SSF48371">
    <property type="entry name" value="ARM repeat"/>
    <property type="match status" value="1"/>
</dbReference>
<evidence type="ECO:0000256" key="11">
    <source>
        <dbReference type="ARBA" id="ARBA00047092"/>
    </source>
</evidence>
<dbReference type="Pfam" id="PF11916">
    <property type="entry name" value="Vac14_Fig4_bd"/>
    <property type="match status" value="1"/>
</dbReference>
<keyword evidence="7" id="KW-0256">Endoplasmic reticulum</keyword>
<proteinExistence type="inferred from homology"/>
<dbReference type="Pfam" id="PF12755">
    <property type="entry name" value="Vac14_Fab1_bd"/>
    <property type="match status" value="1"/>
</dbReference>
<evidence type="ECO:0000256" key="6">
    <source>
        <dbReference type="ARBA" id="ARBA00022753"/>
    </source>
</evidence>
<keyword evidence="5" id="KW-0677">Repeat</keyword>
<reference evidence="14" key="1">
    <citation type="submission" date="2025-08" db="UniProtKB">
        <authorList>
            <consortium name="Ensembl"/>
        </authorList>
    </citation>
    <scope>IDENTIFICATION</scope>
</reference>
<evidence type="ECO:0000256" key="7">
    <source>
        <dbReference type="ARBA" id="ARBA00022824"/>
    </source>
</evidence>
<dbReference type="GO" id="GO:0010008">
    <property type="term" value="C:endosome membrane"/>
    <property type="evidence" value="ECO:0007669"/>
    <property type="project" value="UniProtKB-SubCell"/>
</dbReference>
<dbReference type="InterPro" id="IPR011989">
    <property type="entry name" value="ARM-like"/>
</dbReference>
<name>A0A8B9V3L2_9AVES</name>
<dbReference type="Proteomes" id="UP000694549">
    <property type="component" value="Unplaced"/>
</dbReference>
<dbReference type="GO" id="GO:0006661">
    <property type="term" value="P:phosphatidylinositol biosynthetic process"/>
    <property type="evidence" value="ECO:0007669"/>
    <property type="project" value="InterPro"/>
</dbReference>
<dbReference type="PANTHER" id="PTHR16023">
    <property type="entry name" value="TAX1 BINDING PROTEIN-RELATED"/>
    <property type="match status" value="1"/>
</dbReference>
<keyword evidence="6" id="KW-0967">Endosome</keyword>
<evidence type="ECO:0000256" key="10">
    <source>
        <dbReference type="ARBA" id="ARBA00045654"/>
    </source>
</evidence>
<evidence type="ECO:0000256" key="3">
    <source>
        <dbReference type="ARBA" id="ARBA00010225"/>
    </source>
</evidence>
<dbReference type="GO" id="GO:0070772">
    <property type="term" value="C:PAS complex"/>
    <property type="evidence" value="ECO:0007669"/>
    <property type="project" value="InterPro"/>
</dbReference>
<evidence type="ECO:0000256" key="2">
    <source>
        <dbReference type="ARBA" id="ARBA00004608"/>
    </source>
</evidence>
<accession>A0A8B9V3L2</accession>
<keyword evidence="15" id="KW-1185">Reference proteome</keyword>
<organism evidence="14 15">
    <name type="scientific">Anas zonorhyncha</name>
    <name type="common">Eastern spot-billed duck</name>
    <dbReference type="NCBI Taxonomy" id="75864"/>
    <lineage>
        <taxon>Eukaryota</taxon>
        <taxon>Metazoa</taxon>
        <taxon>Chordata</taxon>
        <taxon>Craniata</taxon>
        <taxon>Vertebrata</taxon>
        <taxon>Euteleostomi</taxon>
        <taxon>Archelosauria</taxon>
        <taxon>Archosauria</taxon>
        <taxon>Dinosauria</taxon>
        <taxon>Saurischia</taxon>
        <taxon>Theropoda</taxon>
        <taxon>Coelurosauria</taxon>
        <taxon>Aves</taxon>
        <taxon>Neognathae</taxon>
        <taxon>Galloanserae</taxon>
        <taxon>Anseriformes</taxon>
        <taxon>Anatidae</taxon>
        <taxon>Anatinae</taxon>
        <taxon>Anas</taxon>
    </lineage>
</organism>
<dbReference type="PANTHER" id="PTHR16023:SF0">
    <property type="entry name" value="PROTEIN VAC14 HOMOLOG"/>
    <property type="match status" value="1"/>
</dbReference>
<dbReference type="InterPro" id="IPR016024">
    <property type="entry name" value="ARM-type_fold"/>
</dbReference>
<dbReference type="InterPro" id="IPR021841">
    <property type="entry name" value="VAC14_Fig4p-bd"/>
</dbReference>
<dbReference type="Ensembl" id="ENSAZOT00000017985.1">
    <property type="protein sequence ID" value="ENSAZOP00000016723.1"/>
    <property type="gene ID" value="ENSAZOG00000006243.1"/>
</dbReference>
<evidence type="ECO:0000256" key="5">
    <source>
        <dbReference type="ARBA" id="ARBA00022737"/>
    </source>
</evidence>
<feature type="region of interest" description="Disordered" evidence="12">
    <location>
        <begin position="444"/>
        <end position="468"/>
    </location>
</feature>
<dbReference type="InterPro" id="IPR026825">
    <property type="entry name" value="Vac14"/>
</dbReference>
<comment type="subcellular location">
    <subcellularLocation>
        <location evidence="2">Endosome membrane</location>
    </subcellularLocation>
    <subcellularLocation>
        <location evidence="1">Microsome membrane</location>
    </subcellularLocation>
</comment>
<dbReference type="Gene3D" id="1.25.10.10">
    <property type="entry name" value="Leucine-rich Repeat Variant"/>
    <property type="match status" value="2"/>
</dbReference>
<dbReference type="AlphaFoldDB" id="A0A8B9V3L2"/>
<sequence length="665" mass="74548">NKAAGMEMGLVREFVAQNNTSQIKHVIQILSQEFALSQHPHSRKGGLIGLAACSIALGKDSGLYLKELIEPVLTCFNDADSRLRYYACEALYNIVKVARGSVLPHFNVLFDGLSKLAADPDPNVKSGSELLDRLLKDIVTESNQFDLVGFIPLLRERIYSNNQYARQFIISWILVLESVPDINLLDYLPEILDGLFQILGDNSKEIRKMCEVALGEFLKEIKKNPPSVKFAEMANILVIHCQAADDLIQLTAMCWMREFIQLAGRVMLPYSSGILTAVLPCLSYDDRKKNIKEVANVCNQSLMKLVIPEDDEMDEAKQATAPPAEPASEEPVPEPEAASGGESVFTWAVRSAVRVFRISARVDLVTLNLDGIVQVLDCHLHDTSIGMMTRIAVLKWLYHLYIKTPRKMFRHTDSLFPILLRTLSDESDEVILKDLEVLAEIASSPAGQTEGHGPSETADPRPGQVELHIPGRNSQLSAKGLECSPSTPTMNSYFYKFMINLLKRFSSERKLLETRGAFIIRQLCLLLNAENIFHSMADILLREEDLKFASTMVHTLNTILLTSSELFQLRNQLKDLRTPESRNLFCCLYRSWCHNPVTTVSLCFLTQNYKHAYDLIQKFGDLEVTVDFLTEVDKLVQLIECPIFTCELSGLVLPARGGSRPPNVG</sequence>
<evidence type="ECO:0000259" key="13">
    <source>
        <dbReference type="Pfam" id="PF11916"/>
    </source>
</evidence>
<comment type="subunit">
    <text evidence="11">Forms pentamers. Component of the PI(3,5)P2 regulatory complex/PAS complex, at least composed of PIKFYVE, FIG4 and VAC14. VAC14 nucleates the assembly of the complex and serves as a scaffold by pentamerizing into a star-shaped structure, which can bind a single copy each of PIKFYVE and FIG4 and coordinates their activities. Interacts with NOS1.</text>
</comment>
<evidence type="ECO:0000256" key="9">
    <source>
        <dbReference type="ARBA" id="ARBA00023136"/>
    </source>
</evidence>
<dbReference type="FunFam" id="1.25.10.10:FF:000631">
    <property type="entry name" value="Vac14, PIKFYVE complex component"/>
    <property type="match status" value="1"/>
</dbReference>